<sequence length="98" mass="10253">MLPSSPVPASLLAVLETLRVFTAPSFATFTAMVTGLVAQTGPGTVTGMLTGAGLARAWPHDRARSFFSRASWSVEILGTALADLIVRTLLPRQAISIA</sequence>
<comment type="caution">
    <text evidence="1">The sequence shown here is derived from an EMBL/GenBank/DDBJ whole genome shotgun (WGS) entry which is preliminary data.</text>
</comment>
<reference evidence="1" key="2">
    <citation type="submission" date="2020-09" db="EMBL/GenBank/DDBJ databases">
        <authorList>
            <person name="Sun Q."/>
            <person name="Ohkuma M."/>
        </authorList>
    </citation>
    <scope>NUCLEOTIDE SEQUENCE</scope>
    <source>
        <strain evidence="1">JCM 3086</strain>
    </source>
</reference>
<evidence type="ECO:0000313" key="1">
    <source>
        <dbReference type="EMBL" id="GGJ53032.1"/>
    </source>
</evidence>
<protein>
    <submittedName>
        <fullName evidence="1">Uncharacterized protein</fullName>
    </submittedName>
</protein>
<accession>A0A917P1Q8</accession>
<gene>
    <name evidence="1" type="ORF">GCM10010121_074790</name>
</gene>
<keyword evidence="2" id="KW-1185">Reference proteome</keyword>
<proteinExistence type="predicted"/>
<dbReference type="Proteomes" id="UP000657574">
    <property type="component" value="Unassembled WGS sequence"/>
</dbReference>
<dbReference type="EMBL" id="BMQA01000043">
    <property type="protein sequence ID" value="GGJ53032.1"/>
    <property type="molecule type" value="Genomic_DNA"/>
</dbReference>
<dbReference type="AlphaFoldDB" id="A0A917P1Q8"/>
<dbReference type="RefSeq" id="WP_189315796.1">
    <property type="nucleotide sequence ID" value="NZ_BMQA01000043.1"/>
</dbReference>
<evidence type="ECO:0000313" key="2">
    <source>
        <dbReference type="Proteomes" id="UP000657574"/>
    </source>
</evidence>
<reference evidence="1" key="1">
    <citation type="journal article" date="2014" name="Int. J. Syst. Evol. Microbiol.">
        <title>Complete genome sequence of Corynebacterium casei LMG S-19264T (=DSM 44701T), isolated from a smear-ripened cheese.</title>
        <authorList>
            <consortium name="US DOE Joint Genome Institute (JGI-PGF)"/>
            <person name="Walter F."/>
            <person name="Albersmeier A."/>
            <person name="Kalinowski J."/>
            <person name="Ruckert C."/>
        </authorList>
    </citation>
    <scope>NUCLEOTIDE SEQUENCE</scope>
    <source>
        <strain evidence="1">JCM 3086</strain>
    </source>
</reference>
<name>A0A917P1Q8_9ACTN</name>
<organism evidence="1 2">
    <name type="scientific">Streptomyces brasiliensis</name>
    <dbReference type="NCBI Taxonomy" id="1954"/>
    <lineage>
        <taxon>Bacteria</taxon>
        <taxon>Bacillati</taxon>
        <taxon>Actinomycetota</taxon>
        <taxon>Actinomycetes</taxon>
        <taxon>Kitasatosporales</taxon>
        <taxon>Streptomycetaceae</taxon>
        <taxon>Streptomyces</taxon>
    </lineage>
</organism>